<dbReference type="SMART" id="SM00345">
    <property type="entry name" value="HTH_GNTR"/>
    <property type="match status" value="1"/>
</dbReference>
<dbReference type="EMBL" id="BAABDF010000001">
    <property type="protein sequence ID" value="GAA3854339.1"/>
    <property type="molecule type" value="Genomic_DNA"/>
</dbReference>
<dbReference type="Proteomes" id="UP001399917">
    <property type="component" value="Unassembled WGS sequence"/>
</dbReference>
<evidence type="ECO:0000313" key="5">
    <source>
        <dbReference type="EMBL" id="GAA3854339.1"/>
    </source>
</evidence>
<feature type="domain" description="HTH gntR-type" evidence="4">
    <location>
        <begin position="4"/>
        <end position="71"/>
    </location>
</feature>
<dbReference type="Gene3D" id="1.10.10.10">
    <property type="entry name" value="Winged helix-like DNA-binding domain superfamily/Winged helix DNA-binding domain"/>
    <property type="match status" value="1"/>
</dbReference>
<dbReference type="RefSeq" id="WP_344842255.1">
    <property type="nucleotide sequence ID" value="NZ_BAABDF010000001.1"/>
</dbReference>
<dbReference type="InterPro" id="IPR000524">
    <property type="entry name" value="Tscrpt_reg_HTH_GntR"/>
</dbReference>
<reference evidence="6" key="1">
    <citation type="journal article" date="2019" name="Int. J. Syst. Evol. Microbiol.">
        <title>The Global Catalogue of Microorganisms (GCM) 10K type strain sequencing project: providing services to taxonomists for standard genome sequencing and annotation.</title>
        <authorList>
            <consortium name="The Broad Institute Genomics Platform"/>
            <consortium name="The Broad Institute Genome Sequencing Center for Infectious Disease"/>
            <person name="Wu L."/>
            <person name="Ma J."/>
        </authorList>
    </citation>
    <scope>NUCLEOTIDE SEQUENCE [LARGE SCALE GENOMIC DNA]</scope>
    <source>
        <strain evidence="6">JCM 17190</strain>
    </source>
</reference>
<protein>
    <submittedName>
        <fullName evidence="5">GntR family transcriptional regulator</fullName>
    </submittedName>
</protein>
<gene>
    <name evidence="5" type="ORF">GCM10022404_02090</name>
</gene>
<organism evidence="5 6">
    <name type="scientific">Celeribacter arenosi</name>
    <dbReference type="NCBI Taxonomy" id="792649"/>
    <lineage>
        <taxon>Bacteria</taxon>
        <taxon>Pseudomonadati</taxon>
        <taxon>Pseudomonadota</taxon>
        <taxon>Alphaproteobacteria</taxon>
        <taxon>Rhodobacterales</taxon>
        <taxon>Roseobacteraceae</taxon>
        <taxon>Celeribacter</taxon>
    </lineage>
</organism>
<dbReference type="PANTHER" id="PTHR43537">
    <property type="entry name" value="TRANSCRIPTIONAL REGULATOR, GNTR FAMILY"/>
    <property type="match status" value="1"/>
</dbReference>
<name>A0ABP7JVQ4_9RHOB</name>
<keyword evidence="3" id="KW-0804">Transcription</keyword>
<evidence type="ECO:0000256" key="1">
    <source>
        <dbReference type="ARBA" id="ARBA00023015"/>
    </source>
</evidence>
<keyword evidence="6" id="KW-1185">Reference proteome</keyword>
<dbReference type="InterPro" id="IPR036390">
    <property type="entry name" value="WH_DNA-bd_sf"/>
</dbReference>
<proteinExistence type="predicted"/>
<dbReference type="Gene3D" id="1.20.120.530">
    <property type="entry name" value="GntR ligand-binding domain-like"/>
    <property type="match status" value="1"/>
</dbReference>
<dbReference type="InterPro" id="IPR011711">
    <property type="entry name" value="GntR_C"/>
</dbReference>
<dbReference type="Pfam" id="PF07729">
    <property type="entry name" value="FCD"/>
    <property type="match status" value="1"/>
</dbReference>
<sequence length="220" mass="24515">MTERPLAEQLADRLRRDILRGRLAPGDAVKERDNALDLNVSRTPMREAIRILAKEGLIVLRPARSPIVADPSIEEISQWVEVLGALEILSGDLACARASDAQIAKIRRLQIKLAEMDPEADKIATFETDMAFHSAIVAAARNPSLAATHRAYLERLWRVRYLSATRPDKRTRVLDEHSRMVDALTARDAATLRATIETHLASMLDNVRAHYAAQNPKNSA</sequence>
<evidence type="ECO:0000313" key="6">
    <source>
        <dbReference type="Proteomes" id="UP001399917"/>
    </source>
</evidence>
<evidence type="ECO:0000256" key="2">
    <source>
        <dbReference type="ARBA" id="ARBA00023125"/>
    </source>
</evidence>
<accession>A0ABP7JVQ4</accession>
<dbReference type="SUPFAM" id="SSF48008">
    <property type="entry name" value="GntR ligand-binding domain-like"/>
    <property type="match status" value="1"/>
</dbReference>
<dbReference type="SUPFAM" id="SSF46785">
    <property type="entry name" value="Winged helix' DNA-binding domain"/>
    <property type="match status" value="1"/>
</dbReference>
<comment type="caution">
    <text evidence="5">The sequence shown here is derived from an EMBL/GenBank/DDBJ whole genome shotgun (WGS) entry which is preliminary data.</text>
</comment>
<dbReference type="PANTHER" id="PTHR43537:SF50">
    <property type="entry name" value="TRANSCRIPTIONAL REGULATORY PROTEIN"/>
    <property type="match status" value="1"/>
</dbReference>
<keyword evidence="2" id="KW-0238">DNA-binding</keyword>
<dbReference type="PROSITE" id="PS50949">
    <property type="entry name" value="HTH_GNTR"/>
    <property type="match status" value="1"/>
</dbReference>
<dbReference type="Pfam" id="PF00392">
    <property type="entry name" value="GntR"/>
    <property type="match status" value="1"/>
</dbReference>
<dbReference type="InterPro" id="IPR036388">
    <property type="entry name" value="WH-like_DNA-bd_sf"/>
</dbReference>
<keyword evidence="1" id="KW-0805">Transcription regulation</keyword>
<dbReference type="CDD" id="cd07377">
    <property type="entry name" value="WHTH_GntR"/>
    <property type="match status" value="1"/>
</dbReference>
<evidence type="ECO:0000256" key="3">
    <source>
        <dbReference type="ARBA" id="ARBA00023163"/>
    </source>
</evidence>
<evidence type="ECO:0000259" key="4">
    <source>
        <dbReference type="PROSITE" id="PS50949"/>
    </source>
</evidence>
<dbReference type="SMART" id="SM00895">
    <property type="entry name" value="FCD"/>
    <property type="match status" value="1"/>
</dbReference>
<dbReference type="InterPro" id="IPR008920">
    <property type="entry name" value="TF_FadR/GntR_C"/>
</dbReference>